<feature type="non-terminal residue" evidence="2">
    <location>
        <position position="1"/>
    </location>
</feature>
<dbReference type="CDD" id="cd01650">
    <property type="entry name" value="RT_nLTR_like"/>
    <property type="match status" value="1"/>
</dbReference>
<protein>
    <submittedName>
        <fullName evidence="2">Putative crack-30 bf</fullName>
    </submittedName>
</protein>
<accession>A0A131XV83</accession>
<dbReference type="PROSITE" id="PS50878">
    <property type="entry name" value="RT_POL"/>
    <property type="match status" value="1"/>
</dbReference>
<dbReference type="Pfam" id="PF00078">
    <property type="entry name" value="RVT_1"/>
    <property type="match status" value="1"/>
</dbReference>
<sequence>CFNLLLNIDVKKSPGPDGIPNAFLKWYAKWVAKYLTIIFQSSINNGSAPKAWKFAKIVPIHKGGSVSCVENYRPISLINTCSKLLKHIVSKHLLTFLNDHNILFQYQHGFRKRLSTTTQLIETVHNLSQTINNRGQTDVIFLDFAKAFDKVSHPKLLLKIKALFKNPMIINWFCSYLSSRVQFVQLGGCVSSPAPVVSGVPQGSVLGPLLFLIFIDDIRC</sequence>
<dbReference type="AlphaFoldDB" id="A0A131XV83"/>
<feature type="non-terminal residue" evidence="2">
    <location>
        <position position="220"/>
    </location>
</feature>
<dbReference type="EMBL" id="GEFM01006315">
    <property type="protein sequence ID" value="JAP69481.1"/>
    <property type="molecule type" value="mRNA"/>
</dbReference>
<evidence type="ECO:0000259" key="1">
    <source>
        <dbReference type="PROSITE" id="PS50878"/>
    </source>
</evidence>
<feature type="domain" description="Reverse transcriptase" evidence="1">
    <location>
        <begin position="41"/>
        <end position="220"/>
    </location>
</feature>
<dbReference type="SUPFAM" id="SSF56672">
    <property type="entry name" value="DNA/RNA polymerases"/>
    <property type="match status" value="1"/>
</dbReference>
<dbReference type="GO" id="GO:0071897">
    <property type="term" value="P:DNA biosynthetic process"/>
    <property type="evidence" value="ECO:0007669"/>
    <property type="project" value="UniProtKB-ARBA"/>
</dbReference>
<evidence type="ECO:0000313" key="2">
    <source>
        <dbReference type="EMBL" id="JAP69481.1"/>
    </source>
</evidence>
<name>A0A131XV83_IXORI</name>
<dbReference type="InterPro" id="IPR000477">
    <property type="entry name" value="RT_dom"/>
</dbReference>
<dbReference type="InterPro" id="IPR043502">
    <property type="entry name" value="DNA/RNA_pol_sf"/>
</dbReference>
<dbReference type="PANTHER" id="PTHR19446">
    <property type="entry name" value="REVERSE TRANSCRIPTASES"/>
    <property type="match status" value="1"/>
</dbReference>
<proteinExistence type="evidence at transcript level"/>
<reference evidence="2" key="1">
    <citation type="submission" date="2016-02" db="EMBL/GenBank/DDBJ databases">
        <title>RNAseq analyses of the midgut from blood- or serum-fed Ixodes ricinus ticks.</title>
        <authorList>
            <person name="Perner J."/>
            <person name="Provaznik J."/>
            <person name="Schrenkova J."/>
            <person name="Urbanova V."/>
            <person name="Ribeiro J.M."/>
            <person name="Kopacek P."/>
        </authorList>
    </citation>
    <scope>NUCLEOTIDE SEQUENCE</scope>
    <source>
        <tissue evidence="2">Gut</tissue>
    </source>
</reference>
<organism evidence="2">
    <name type="scientific">Ixodes ricinus</name>
    <name type="common">Common tick</name>
    <name type="synonym">Acarus ricinus</name>
    <dbReference type="NCBI Taxonomy" id="34613"/>
    <lineage>
        <taxon>Eukaryota</taxon>
        <taxon>Metazoa</taxon>
        <taxon>Ecdysozoa</taxon>
        <taxon>Arthropoda</taxon>
        <taxon>Chelicerata</taxon>
        <taxon>Arachnida</taxon>
        <taxon>Acari</taxon>
        <taxon>Parasitiformes</taxon>
        <taxon>Ixodida</taxon>
        <taxon>Ixodoidea</taxon>
        <taxon>Ixodidae</taxon>
        <taxon>Ixodinae</taxon>
        <taxon>Ixodes</taxon>
    </lineage>
</organism>